<evidence type="ECO:0000313" key="2">
    <source>
        <dbReference type="Proteomes" id="UP000026915"/>
    </source>
</evidence>
<dbReference type="Gramene" id="EOY18982">
    <property type="protein sequence ID" value="EOY18982"/>
    <property type="gene ID" value="TCM_043546"/>
</dbReference>
<dbReference type="EMBL" id="CM001888">
    <property type="protein sequence ID" value="EOY18982.1"/>
    <property type="molecule type" value="Genomic_DNA"/>
</dbReference>
<dbReference type="Proteomes" id="UP000026915">
    <property type="component" value="Chromosome 10"/>
</dbReference>
<dbReference type="HOGENOM" id="CLU_2188725_0_0_1"/>
<name>A0A061FQN3_THECC</name>
<dbReference type="AlphaFoldDB" id="A0A061FQN3"/>
<accession>A0A061FQN3</accession>
<gene>
    <name evidence="1" type="ORF">TCM_043546</name>
</gene>
<keyword evidence="2" id="KW-1185">Reference proteome</keyword>
<sequence>MQDLITVAHWGDTEVDAKPCGVSIDIRGNECLSGCRDVVMGLMGVPGRDMKYRLNEKTPMQKDSHNCGDWVVAALQSLIGSDHQTLKANAIEGIRTKFALKIFANSSSC</sequence>
<organism evidence="1 2">
    <name type="scientific">Theobroma cacao</name>
    <name type="common">Cacao</name>
    <name type="synonym">Cocoa</name>
    <dbReference type="NCBI Taxonomy" id="3641"/>
    <lineage>
        <taxon>Eukaryota</taxon>
        <taxon>Viridiplantae</taxon>
        <taxon>Streptophyta</taxon>
        <taxon>Embryophyta</taxon>
        <taxon>Tracheophyta</taxon>
        <taxon>Spermatophyta</taxon>
        <taxon>Magnoliopsida</taxon>
        <taxon>eudicotyledons</taxon>
        <taxon>Gunneridae</taxon>
        <taxon>Pentapetalae</taxon>
        <taxon>rosids</taxon>
        <taxon>malvids</taxon>
        <taxon>Malvales</taxon>
        <taxon>Malvaceae</taxon>
        <taxon>Byttnerioideae</taxon>
        <taxon>Theobroma</taxon>
    </lineage>
</organism>
<protein>
    <submittedName>
        <fullName evidence="1">Uncharacterized protein</fullName>
    </submittedName>
</protein>
<dbReference type="InParanoid" id="A0A061FQN3"/>
<reference evidence="1 2" key="1">
    <citation type="journal article" date="2013" name="Genome Biol.">
        <title>The genome sequence of the most widely cultivated cacao type and its use to identify candidate genes regulating pod color.</title>
        <authorList>
            <person name="Motamayor J.C."/>
            <person name="Mockaitis K."/>
            <person name="Schmutz J."/>
            <person name="Haiminen N."/>
            <person name="Iii D.L."/>
            <person name="Cornejo O."/>
            <person name="Findley S.D."/>
            <person name="Zheng P."/>
            <person name="Utro F."/>
            <person name="Royaert S."/>
            <person name="Saski C."/>
            <person name="Jenkins J."/>
            <person name="Podicheti R."/>
            <person name="Zhao M."/>
            <person name="Scheffler B.E."/>
            <person name="Stack J.C."/>
            <person name="Feltus F.A."/>
            <person name="Mustiga G.M."/>
            <person name="Amores F."/>
            <person name="Phillips W."/>
            <person name="Marelli J.P."/>
            <person name="May G.D."/>
            <person name="Shapiro H."/>
            <person name="Ma J."/>
            <person name="Bustamante C.D."/>
            <person name="Schnell R.J."/>
            <person name="Main D."/>
            <person name="Gilbert D."/>
            <person name="Parida L."/>
            <person name="Kuhn D.N."/>
        </authorList>
    </citation>
    <scope>NUCLEOTIDE SEQUENCE [LARGE SCALE GENOMIC DNA]</scope>
    <source>
        <strain evidence="2">cv. Matina 1-6</strain>
    </source>
</reference>
<proteinExistence type="predicted"/>
<evidence type="ECO:0000313" key="1">
    <source>
        <dbReference type="EMBL" id="EOY18982.1"/>
    </source>
</evidence>